<dbReference type="HOGENOM" id="CLU_2442247_0_0_1"/>
<keyword evidence="2" id="KW-1185">Reference proteome</keyword>
<dbReference type="EMBL" id="KN824295">
    <property type="protein sequence ID" value="KIM28089.1"/>
    <property type="molecule type" value="Genomic_DNA"/>
</dbReference>
<dbReference type="AlphaFoldDB" id="A0A0C3B7K3"/>
<reference evidence="1 2" key="1">
    <citation type="submission" date="2014-04" db="EMBL/GenBank/DDBJ databases">
        <authorList>
            <consortium name="DOE Joint Genome Institute"/>
            <person name="Kuo A."/>
            <person name="Zuccaro A."/>
            <person name="Kohler A."/>
            <person name="Nagy L.G."/>
            <person name="Floudas D."/>
            <person name="Copeland A."/>
            <person name="Barry K.W."/>
            <person name="Cichocki N."/>
            <person name="Veneault-Fourrey C."/>
            <person name="LaButti K."/>
            <person name="Lindquist E.A."/>
            <person name="Lipzen A."/>
            <person name="Lundell T."/>
            <person name="Morin E."/>
            <person name="Murat C."/>
            <person name="Sun H."/>
            <person name="Tunlid A."/>
            <person name="Henrissat B."/>
            <person name="Grigoriev I.V."/>
            <person name="Hibbett D.S."/>
            <person name="Martin F."/>
            <person name="Nordberg H.P."/>
            <person name="Cantor M.N."/>
            <person name="Hua S.X."/>
        </authorList>
    </citation>
    <scope>NUCLEOTIDE SEQUENCE [LARGE SCALE GENOMIC DNA]</scope>
    <source>
        <strain evidence="1 2">MAFF 305830</strain>
    </source>
</reference>
<accession>A0A0C3B7K3</accession>
<protein>
    <submittedName>
        <fullName evidence="1">Uncharacterized protein</fullName>
    </submittedName>
</protein>
<dbReference type="Proteomes" id="UP000054097">
    <property type="component" value="Unassembled WGS sequence"/>
</dbReference>
<name>A0A0C3B7K3_SERVB</name>
<sequence length="90" mass="10595">MTHKFELVQLQKRLMRDRQRTHPELARGLPQVTVHLIQAGQGKGKGVDRREILGDARPRKRDLYEMVTMIYDSDEAESEEEEEEEEEESD</sequence>
<evidence type="ECO:0000313" key="1">
    <source>
        <dbReference type="EMBL" id="KIM28089.1"/>
    </source>
</evidence>
<proteinExistence type="predicted"/>
<reference evidence="2" key="2">
    <citation type="submission" date="2015-01" db="EMBL/GenBank/DDBJ databases">
        <title>Evolutionary Origins and Diversification of the Mycorrhizal Mutualists.</title>
        <authorList>
            <consortium name="DOE Joint Genome Institute"/>
            <consortium name="Mycorrhizal Genomics Consortium"/>
            <person name="Kohler A."/>
            <person name="Kuo A."/>
            <person name="Nagy L.G."/>
            <person name="Floudas D."/>
            <person name="Copeland A."/>
            <person name="Barry K.W."/>
            <person name="Cichocki N."/>
            <person name="Veneault-Fourrey C."/>
            <person name="LaButti K."/>
            <person name="Lindquist E.A."/>
            <person name="Lipzen A."/>
            <person name="Lundell T."/>
            <person name="Morin E."/>
            <person name="Murat C."/>
            <person name="Riley R."/>
            <person name="Ohm R."/>
            <person name="Sun H."/>
            <person name="Tunlid A."/>
            <person name="Henrissat B."/>
            <person name="Grigoriev I.V."/>
            <person name="Hibbett D.S."/>
            <person name="Martin F."/>
        </authorList>
    </citation>
    <scope>NUCLEOTIDE SEQUENCE [LARGE SCALE GENOMIC DNA]</scope>
    <source>
        <strain evidence="2">MAFF 305830</strain>
    </source>
</reference>
<evidence type="ECO:0000313" key="2">
    <source>
        <dbReference type="Proteomes" id="UP000054097"/>
    </source>
</evidence>
<organism evidence="1 2">
    <name type="scientific">Serendipita vermifera MAFF 305830</name>
    <dbReference type="NCBI Taxonomy" id="933852"/>
    <lineage>
        <taxon>Eukaryota</taxon>
        <taxon>Fungi</taxon>
        <taxon>Dikarya</taxon>
        <taxon>Basidiomycota</taxon>
        <taxon>Agaricomycotina</taxon>
        <taxon>Agaricomycetes</taxon>
        <taxon>Sebacinales</taxon>
        <taxon>Serendipitaceae</taxon>
        <taxon>Serendipita</taxon>
    </lineage>
</organism>
<gene>
    <name evidence="1" type="ORF">M408DRAFT_24104</name>
</gene>